<accession>A0A096DPC2</accession>
<dbReference type="RefSeq" id="WP_035162108.1">
    <property type="nucleotide sequence ID" value="NZ_AZTB01000007.1"/>
</dbReference>
<dbReference type="AlphaFoldDB" id="A0A096DPC2"/>
<feature type="domain" description="Siphovirus-type tail component RIFT-related" evidence="1">
    <location>
        <begin position="18"/>
        <end position="123"/>
    </location>
</feature>
<dbReference type="Pfam" id="PF05709">
    <property type="entry name" value="Sipho_tail"/>
    <property type="match status" value="1"/>
</dbReference>
<dbReference type="NCBIfam" id="TIGR01633">
    <property type="entry name" value="phi3626_gp14_N"/>
    <property type="match status" value="1"/>
</dbReference>
<dbReference type="InterPro" id="IPR006520">
    <property type="entry name" value="Dit_BPSPP_N"/>
</dbReference>
<name>A0A096DPC2_9FIRM</name>
<dbReference type="Proteomes" id="UP000029622">
    <property type="component" value="Unassembled WGS sequence"/>
</dbReference>
<protein>
    <submittedName>
        <fullName evidence="2">Tail protein</fullName>
    </submittedName>
</protein>
<organism evidence="2 3">
    <name type="scientific">Caloranaerobacter azorensis H53214</name>
    <dbReference type="NCBI Taxonomy" id="1156417"/>
    <lineage>
        <taxon>Bacteria</taxon>
        <taxon>Bacillati</taxon>
        <taxon>Bacillota</taxon>
        <taxon>Tissierellia</taxon>
        <taxon>Tissierellales</taxon>
        <taxon>Thermohalobacteraceae</taxon>
        <taxon>Caloranaerobacter</taxon>
    </lineage>
</organism>
<evidence type="ECO:0000313" key="3">
    <source>
        <dbReference type="Proteomes" id="UP000029622"/>
    </source>
</evidence>
<dbReference type="STRING" id="1156417.Y919_02535"/>
<comment type="caution">
    <text evidence="2">The sequence shown here is derived from an EMBL/GenBank/DDBJ whole genome shotgun (WGS) entry which is preliminary data.</text>
</comment>
<dbReference type="EMBL" id="AZTB01000007">
    <property type="protein sequence ID" value="KGG81066.1"/>
    <property type="molecule type" value="Genomic_DNA"/>
</dbReference>
<reference evidence="2 3" key="1">
    <citation type="submission" date="2013-12" db="EMBL/GenBank/DDBJ databases">
        <title>Draft genome sequence of Caloranaerobacter sp. H53214.</title>
        <authorList>
            <person name="Jiang L.J."/>
            <person name="Shao Z.Z."/>
            <person name="Long M.N."/>
        </authorList>
    </citation>
    <scope>NUCLEOTIDE SEQUENCE [LARGE SCALE GENOMIC DNA]</scope>
    <source>
        <strain evidence="2 3">H53214</strain>
    </source>
</reference>
<proteinExistence type="predicted"/>
<sequence length="235" mass="26902">MLSFNFNGKDSYIDFGILITKRPTIPSPKRRISYIDIPGRHSRLKYDEGTFEDITIVVECAIKSEDNLNIKIDEIKAWLFNAGESDLIFSFQPDKKYIAQVVNAIDFEQAFEYASRFPVIFNCKPFKYTVQNTILTITENNSSIINPGTIESEPIISIYGNGDITLMINSNAIKLTDINNKIILNCEIKDCYDDEINSLNSKMLGEFPILIPGQNTIEWTGNVEKIEILPNWRWL</sequence>
<evidence type="ECO:0000259" key="1">
    <source>
        <dbReference type="Pfam" id="PF05709"/>
    </source>
</evidence>
<dbReference type="Gene3D" id="2.40.30.200">
    <property type="match status" value="1"/>
</dbReference>
<dbReference type="InterPro" id="IPR008841">
    <property type="entry name" value="Siphovirus-type_tail_N"/>
</dbReference>
<evidence type="ECO:0000313" key="2">
    <source>
        <dbReference type="EMBL" id="KGG81066.1"/>
    </source>
</evidence>
<gene>
    <name evidence="2" type="ORF">Y919_02535</name>
</gene>